<dbReference type="EMBL" id="JAERRK010000025">
    <property type="protein sequence ID" value="MBL1086736.1"/>
    <property type="molecule type" value="Genomic_DNA"/>
</dbReference>
<evidence type="ECO:0000256" key="1">
    <source>
        <dbReference type="SAM" id="MobiDB-lite"/>
    </source>
</evidence>
<feature type="chain" id="PRO_5036845218" evidence="2">
    <location>
        <begin position="26"/>
        <end position="302"/>
    </location>
</feature>
<accession>A0A937EPK9</accession>
<name>A0A937EPK9_9ACTN</name>
<feature type="region of interest" description="Disordered" evidence="1">
    <location>
        <begin position="46"/>
        <end position="95"/>
    </location>
</feature>
<feature type="signal peptide" evidence="2">
    <location>
        <begin position="1"/>
        <end position="25"/>
    </location>
</feature>
<proteinExistence type="predicted"/>
<evidence type="ECO:0000256" key="2">
    <source>
        <dbReference type="SAM" id="SignalP"/>
    </source>
</evidence>
<dbReference type="Proteomes" id="UP000661858">
    <property type="component" value="Unassembled WGS sequence"/>
</dbReference>
<gene>
    <name evidence="3" type="ORF">JK359_33055</name>
</gene>
<dbReference type="AlphaFoldDB" id="A0A937EPK9"/>
<dbReference type="RefSeq" id="WP_201843295.1">
    <property type="nucleotide sequence ID" value="NZ_JAERRK010000025.1"/>
</dbReference>
<keyword evidence="4" id="KW-1185">Reference proteome</keyword>
<protein>
    <submittedName>
        <fullName evidence="3">ATP/GTP-binding protein</fullName>
    </submittedName>
</protein>
<evidence type="ECO:0000313" key="3">
    <source>
        <dbReference type="EMBL" id="MBL1086736.1"/>
    </source>
</evidence>
<evidence type="ECO:0000313" key="4">
    <source>
        <dbReference type="Proteomes" id="UP000661858"/>
    </source>
</evidence>
<reference evidence="3" key="1">
    <citation type="submission" date="2021-01" db="EMBL/GenBank/DDBJ databases">
        <title>WGS of actinomycetes isolated from Thailand.</title>
        <authorList>
            <person name="Thawai C."/>
        </authorList>
    </citation>
    <scope>NUCLEOTIDE SEQUENCE</scope>
    <source>
        <strain evidence="3">RCU-197</strain>
    </source>
</reference>
<keyword evidence="2" id="KW-0732">Signal</keyword>
<sequence length="302" mass="31010">MLRRIALPVLLTLTTIGTAASPAFADDGPVIGGKCAGRTKFVTVCRQEPGSPGGSPQQGSSPDTGASKGSSKPAPQLCDVERLDPQPPADDPVWQGHKPGDGAIYTRVCISDVIAGAAGATQIGVPIVPQVFWAAAAPKANVDPEQLAREAVDKMLLTGPSIASPRAAGRYVVGMPMWMWVNQGPTTYGPNSASASLAGVTVTATAKVSSISWDMGDGTSAVVCNGPGTKYQASMGKAPSPDCGHVYDKASTSEAGGKFHGTATATWTVDWTVTAGPGENGQFTQTRQSAFTVDVREVQVLN</sequence>
<comment type="caution">
    <text evidence="3">The sequence shown here is derived from an EMBL/GenBank/DDBJ whole genome shotgun (WGS) entry which is preliminary data.</text>
</comment>
<organism evidence="3 4">
    <name type="scientific">Streptomyces actinomycinicus</name>
    <dbReference type="NCBI Taxonomy" id="1695166"/>
    <lineage>
        <taxon>Bacteria</taxon>
        <taxon>Bacillati</taxon>
        <taxon>Actinomycetota</taxon>
        <taxon>Actinomycetes</taxon>
        <taxon>Kitasatosporales</taxon>
        <taxon>Streptomycetaceae</taxon>
        <taxon>Streptomyces</taxon>
    </lineage>
</organism>